<gene>
    <name evidence="1" type="ORF">MIZ03_4444</name>
</gene>
<organism evidence="1 2">
    <name type="scientific">Rhodoferax lithotrophicus</name>
    <dbReference type="NCBI Taxonomy" id="2798804"/>
    <lineage>
        <taxon>Bacteria</taxon>
        <taxon>Pseudomonadati</taxon>
        <taxon>Pseudomonadota</taxon>
        <taxon>Betaproteobacteria</taxon>
        <taxon>Burkholderiales</taxon>
        <taxon>Comamonadaceae</taxon>
        <taxon>Rhodoferax</taxon>
    </lineage>
</organism>
<protein>
    <submittedName>
        <fullName evidence="1">Uncharacterized protein</fullName>
    </submittedName>
</protein>
<dbReference type="EMBL" id="AP024238">
    <property type="protein sequence ID" value="BCO29521.1"/>
    <property type="molecule type" value="Genomic_DNA"/>
</dbReference>
<proteinExistence type="predicted"/>
<sequence length="34" mass="3800">MTAFGDSEIARKLKNVRHGDDLTISEQKLAHGFN</sequence>
<accession>A0ABN6DFT5</accession>
<dbReference type="Proteomes" id="UP000824366">
    <property type="component" value="Chromosome"/>
</dbReference>
<name>A0ABN6DFT5_9BURK</name>
<reference evidence="1 2" key="1">
    <citation type="journal article" date="2021" name="Microbiol. Spectr.">
        <title>A Single Bacterium Capable of Oxidation and Reduction of Iron at Circumneutral pH.</title>
        <authorList>
            <person name="Kato S."/>
            <person name="Ohkuma M."/>
        </authorList>
    </citation>
    <scope>NUCLEOTIDE SEQUENCE [LARGE SCALE GENOMIC DNA]</scope>
    <source>
        <strain evidence="1 2">MIZ03</strain>
    </source>
</reference>
<keyword evidence="2" id="KW-1185">Reference proteome</keyword>
<evidence type="ECO:0000313" key="1">
    <source>
        <dbReference type="EMBL" id="BCO29521.1"/>
    </source>
</evidence>
<evidence type="ECO:0000313" key="2">
    <source>
        <dbReference type="Proteomes" id="UP000824366"/>
    </source>
</evidence>